<gene>
    <name evidence="2" type="ORF">EJ02DRAFT_427085</name>
</gene>
<evidence type="ECO:0000256" key="1">
    <source>
        <dbReference type="SAM" id="MobiDB-lite"/>
    </source>
</evidence>
<dbReference type="Proteomes" id="UP000800038">
    <property type="component" value="Unassembled WGS sequence"/>
</dbReference>
<name>A0A6A5SAX2_9PLEO</name>
<dbReference type="EMBL" id="ML976163">
    <property type="protein sequence ID" value="KAF1936899.1"/>
    <property type="molecule type" value="Genomic_DNA"/>
</dbReference>
<evidence type="ECO:0000313" key="3">
    <source>
        <dbReference type="Proteomes" id="UP000800038"/>
    </source>
</evidence>
<feature type="compositionally biased region" description="Basic residues" evidence="1">
    <location>
        <begin position="12"/>
        <end position="28"/>
    </location>
</feature>
<sequence length="176" mass="19497">MPSHTIANVLKRARKAASGPSKRHKHAARGTESQPVDVDAPQLAKIASQPDNFESQLCKTQPEKTIVAPTKDGSEAAAATINEAGDTGHSSFDEDLMDTFDGIDWACLPLYIKPLASQTQRKSWVYRHGYCVMLHANKKRFYFVCRHCHEHKYIDAGRGGVYETTNSTSTAARHLE</sequence>
<dbReference type="OrthoDB" id="3791143at2759"/>
<organism evidence="2 3">
    <name type="scientific">Clathrospora elynae</name>
    <dbReference type="NCBI Taxonomy" id="706981"/>
    <lineage>
        <taxon>Eukaryota</taxon>
        <taxon>Fungi</taxon>
        <taxon>Dikarya</taxon>
        <taxon>Ascomycota</taxon>
        <taxon>Pezizomycotina</taxon>
        <taxon>Dothideomycetes</taxon>
        <taxon>Pleosporomycetidae</taxon>
        <taxon>Pleosporales</taxon>
        <taxon>Diademaceae</taxon>
        <taxon>Clathrospora</taxon>
    </lineage>
</organism>
<reference evidence="2" key="1">
    <citation type="journal article" date="2020" name="Stud. Mycol.">
        <title>101 Dothideomycetes genomes: a test case for predicting lifestyles and emergence of pathogens.</title>
        <authorList>
            <person name="Haridas S."/>
            <person name="Albert R."/>
            <person name="Binder M."/>
            <person name="Bloem J."/>
            <person name="Labutti K."/>
            <person name="Salamov A."/>
            <person name="Andreopoulos B."/>
            <person name="Baker S."/>
            <person name="Barry K."/>
            <person name="Bills G."/>
            <person name="Bluhm B."/>
            <person name="Cannon C."/>
            <person name="Castanera R."/>
            <person name="Culley D."/>
            <person name="Daum C."/>
            <person name="Ezra D."/>
            <person name="Gonzalez J."/>
            <person name="Henrissat B."/>
            <person name="Kuo A."/>
            <person name="Liang C."/>
            <person name="Lipzen A."/>
            <person name="Lutzoni F."/>
            <person name="Magnuson J."/>
            <person name="Mondo S."/>
            <person name="Nolan M."/>
            <person name="Ohm R."/>
            <person name="Pangilinan J."/>
            <person name="Park H.-J."/>
            <person name="Ramirez L."/>
            <person name="Alfaro M."/>
            <person name="Sun H."/>
            <person name="Tritt A."/>
            <person name="Yoshinaga Y."/>
            <person name="Zwiers L.-H."/>
            <person name="Turgeon B."/>
            <person name="Goodwin S."/>
            <person name="Spatafora J."/>
            <person name="Crous P."/>
            <person name="Grigoriev I."/>
        </authorList>
    </citation>
    <scope>NUCLEOTIDE SEQUENCE</scope>
    <source>
        <strain evidence="2">CBS 161.51</strain>
    </source>
</reference>
<proteinExistence type="predicted"/>
<accession>A0A6A5SAX2</accession>
<dbReference type="AlphaFoldDB" id="A0A6A5SAX2"/>
<evidence type="ECO:0000313" key="2">
    <source>
        <dbReference type="EMBL" id="KAF1936899.1"/>
    </source>
</evidence>
<keyword evidence="3" id="KW-1185">Reference proteome</keyword>
<feature type="region of interest" description="Disordered" evidence="1">
    <location>
        <begin position="12"/>
        <end position="39"/>
    </location>
</feature>
<protein>
    <submittedName>
        <fullName evidence="2">Uncharacterized protein</fullName>
    </submittedName>
</protein>